<proteinExistence type="predicted"/>
<reference evidence="1 2" key="1">
    <citation type="journal article" date="2022" name="bioRxiv">
        <title>The genome of the oomycete Peronosclerospora sorghi, a cosmopolitan pathogen of maize and sorghum, is inflated with dispersed pseudogenes.</title>
        <authorList>
            <person name="Fletcher K."/>
            <person name="Martin F."/>
            <person name="Isakeit T."/>
            <person name="Cavanaugh K."/>
            <person name="Magill C."/>
            <person name="Michelmore R."/>
        </authorList>
    </citation>
    <scope>NUCLEOTIDE SEQUENCE [LARGE SCALE GENOMIC DNA]</scope>
    <source>
        <strain evidence="1">P6</strain>
    </source>
</reference>
<dbReference type="EMBL" id="CM047583">
    <property type="protein sequence ID" value="KAI9914059.1"/>
    <property type="molecule type" value="Genomic_DNA"/>
</dbReference>
<evidence type="ECO:0000313" key="2">
    <source>
        <dbReference type="Proteomes" id="UP001163321"/>
    </source>
</evidence>
<keyword evidence="2" id="KW-1185">Reference proteome</keyword>
<name>A0ACC0W7J6_9STRA</name>
<protein>
    <submittedName>
        <fullName evidence="1">Uncharacterized protein</fullName>
    </submittedName>
</protein>
<accession>A0ACC0W7J6</accession>
<dbReference type="Proteomes" id="UP001163321">
    <property type="component" value="Chromosome 4"/>
</dbReference>
<gene>
    <name evidence="1" type="ORF">PsorP6_005886</name>
</gene>
<sequence length="353" mass="38938">MYASVSSEDADQQKVESLPSSLPSTSLFSSIPNKRVLIMLILAAIGLTSGLLLFRFVRSDDFNLVVRWLQTNGGLGAALYVFCFAFFVVLCFPSTAFELLAGYIFDFWLGLVLATTGKLVGSVLSYVIGRYLCRRQVRAYMARGHPALQGLQSLLQKRQVLVVFLTRVAFFPIAIKNYGLSVLEVRFSVYFAAALLTGLPFSAIWVYSGHVVENFALLLANPTASRHNTEMTLLLVGTISALLLLGVVGLYTRKYVLGLAEEEEKAGPAKATSSEHKNLELHGHSLDTVNIKMNKERLFVYSPIDKFVMTNVAEFNNRKVISAEHANANVDGDPSDATEKNCRRTSSNYLELG</sequence>
<comment type="caution">
    <text evidence="1">The sequence shown here is derived from an EMBL/GenBank/DDBJ whole genome shotgun (WGS) entry which is preliminary data.</text>
</comment>
<organism evidence="1 2">
    <name type="scientific">Peronosclerospora sorghi</name>
    <dbReference type="NCBI Taxonomy" id="230839"/>
    <lineage>
        <taxon>Eukaryota</taxon>
        <taxon>Sar</taxon>
        <taxon>Stramenopiles</taxon>
        <taxon>Oomycota</taxon>
        <taxon>Peronosporomycetes</taxon>
        <taxon>Peronosporales</taxon>
        <taxon>Peronosporaceae</taxon>
        <taxon>Peronosclerospora</taxon>
    </lineage>
</organism>
<evidence type="ECO:0000313" key="1">
    <source>
        <dbReference type="EMBL" id="KAI9914059.1"/>
    </source>
</evidence>